<feature type="transmembrane region" description="Helical" evidence="2">
    <location>
        <begin position="6"/>
        <end position="25"/>
    </location>
</feature>
<proteinExistence type="predicted"/>
<dbReference type="EMBL" id="LGUA01000012">
    <property type="protein sequence ID" value="OAX85364.1"/>
    <property type="molecule type" value="Genomic_DNA"/>
</dbReference>
<dbReference type="Proteomes" id="UP000091918">
    <property type="component" value="Unassembled WGS sequence"/>
</dbReference>
<sequence>MPQKVVGASVSILLFSFLFGLFLLIPVMSRFYDIQNVAVLDCLEERIEDTCAVMPVQYLRHNLDDDPWGTKAPARQRLWKPNAININIFRLITVASVRRAYPYVQGHWKQIQDQKQKENQDPFPSLQNSQPEGSLKTCHTSLPRYEYVNKNDNTNNNEQRPPSRRRVVPRLSQPDIKNNCPLPIRTPQHFSQHSLYKSNNTLSSPIGLEYPNAASAHQRTRKEISLFGFPPFLTRAVQRYYRYHARRLSSTTDKPLGSQISSSRSSASHPLRTTGNRITSREKEMRGSFLGMVVCVVVGVMWI</sequence>
<feature type="compositionally biased region" description="Polar residues" evidence="1">
    <location>
        <begin position="125"/>
        <end position="140"/>
    </location>
</feature>
<feature type="compositionally biased region" description="Low complexity" evidence="1">
    <location>
        <begin position="258"/>
        <end position="268"/>
    </location>
</feature>
<evidence type="ECO:0000313" key="3">
    <source>
        <dbReference type="EMBL" id="OAX85364.1"/>
    </source>
</evidence>
<comment type="caution">
    <text evidence="3">The sequence shown here is derived from an EMBL/GenBank/DDBJ whole genome shotgun (WGS) entry which is preliminary data.</text>
</comment>
<evidence type="ECO:0000256" key="1">
    <source>
        <dbReference type="SAM" id="MobiDB-lite"/>
    </source>
</evidence>
<feature type="region of interest" description="Disordered" evidence="1">
    <location>
        <begin position="251"/>
        <end position="277"/>
    </location>
</feature>
<evidence type="ECO:0000256" key="2">
    <source>
        <dbReference type="SAM" id="Phobius"/>
    </source>
</evidence>
<feature type="region of interest" description="Disordered" evidence="1">
    <location>
        <begin position="112"/>
        <end position="182"/>
    </location>
</feature>
<dbReference type="AlphaFoldDB" id="A0A1B7P8K9"/>
<evidence type="ECO:0000313" key="4">
    <source>
        <dbReference type="Proteomes" id="UP000091918"/>
    </source>
</evidence>
<keyword evidence="2" id="KW-0472">Membrane</keyword>
<accession>A0A1B7P8K9</accession>
<reference evidence="3 4" key="1">
    <citation type="submission" date="2015-07" db="EMBL/GenBank/DDBJ databases">
        <title>Emmonsia species relationships and genome sequence.</title>
        <authorList>
            <person name="Cuomo C.A."/>
            <person name="Schwartz I.S."/>
            <person name="Kenyon C."/>
            <person name="de Hoog G.S."/>
            <person name="Govender N.P."/>
            <person name="Botha A."/>
            <person name="Moreno L."/>
            <person name="de Vries M."/>
            <person name="Munoz J.F."/>
            <person name="Stielow J.B."/>
        </authorList>
    </citation>
    <scope>NUCLEOTIDE SEQUENCE [LARGE SCALE GENOMIC DNA]</scope>
    <source>
        <strain evidence="3 4">CBS 136260</strain>
    </source>
</reference>
<name>A0A1B7P8K9_9EURO</name>
<organism evidence="3 4">
    <name type="scientific">Emergomyces africanus</name>
    <dbReference type="NCBI Taxonomy" id="1955775"/>
    <lineage>
        <taxon>Eukaryota</taxon>
        <taxon>Fungi</taxon>
        <taxon>Dikarya</taxon>
        <taxon>Ascomycota</taxon>
        <taxon>Pezizomycotina</taxon>
        <taxon>Eurotiomycetes</taxon>
        <taxon>Eurotiomycetidae</taxon>
        <taxon>Onygenales</taxon>
        <taxon>Ajellomycetaceae</taxon>
        <taxon>Emergomyces</taxon>
    </lineage>
</organism>
<keyword evidence="2" id="KW-0812">Transmembrane</keyword>
<keyword evidence="4" id="KW-1185">Reference proteome</keyword>
<keyword evidence="2" id="KW-1133">Transmembrane helix</keyword>
<gene>
    <name evidence="3" type="ORF">ACJ72_00253</name>
</gene>
<protein>
    <submittedName>
        <fullName evidence="3">Uncharacterized protein</fullName>
    </submittedName>
</protein>
<dbReference type="OrthoDB" id="4186817at2759"/>